<dbReference type="GO" id="GO:0006002">
    <property type="term" value="P:fructose 6-phosphate metabolic process"/>
    <property type="evidence" value="ECO:0007669"/>
    <property type="project" value="TreeGrafter"/>
</dbReference>
<evidence type="ECO:0000256" key="1">
    <source>
        <dbReference type="ARBA" id="ARBA00022723"/>
    </source>
</evidence>
<dbReference type="OrthoDB" id="10256725at2759"/>
<evidence type="ECO:0000313" key="6">
    <source>
        <dbReference type="EMBL" id="OLQ15386.1"/>
    </source>
</evidence>
<reference evidence="6 7" key="1">
    <citation type="submission" date="2016-02" db="EMBL/GenBank/DDBJ databases">
        <title>Genome analysis of coral dinoflagellate symbionts highlights evolutionary adaptations to a symbiotic lifestyle.</title>
        <authorList>
            <person name="Aranda M."/>
            <person name="Li Y."/>
            <person name="Liew Y.J."/>
            <person name="Baumgarten S."/>
            <person name="Simakov O."/>
            <person name="Wilson M."/>
            <person name="Piel J."/>
            <person name="Ashoor H."/>
            <person name="Bougouffa S."/>
            <person name="Bajic V.B."/>
            <person name="Ryu T."/>
            <person name="Ravasi T."/>
            <person name="Bayer T."/>
            <person name="Micklem G."/>
            <person name="Kim H."/>
            <person name="Bhak J."/>
            <person name="Lajeunesse T.C."/>
            <person name="Voolstra C.R."/>
        </authorList>
    </citation>
    <scope>NUCLEOTIDE SEQUENCE [LARGE SCALE GENOMIC DNA]</scope>
    <source>
        <strain evidence="6 7">CCMP2467</strain>
    </source>
</reference>
<dbReference type="GO" id="GO:0006094">
    <property type="term" value="P:gluconeogenesis"/>
    <property type="evidence" value="ECO:0007669"/>
    <property type="project" value="TreeGrafter"/>
</dbReference>
<evidence type="ECO:0000256" key="3">
    <source>
        <dbReference type="ARBA" id="ARBA00024331"/>
    </source>
</evidence>
<dbReference type="InterPro" id="IPR044015">
    <property type="entry name" value="FBPase_C_dom"/>
</dbReference>
<dbReference type="Pfam" id="PF18913">
    <property type="entry name" value="FBPase_C"/>
    <property type="match status" value="1"/>
</dbReference>
<comment type="caution">
    <text evidence="6">The sequence shown here is derived from an EMBL/GenBank/DDBJ whole genome shotgun (WGS) entry which is preliminary data.</text>
</comment>
<dbReference type="Proteomes" id="UP000186817">
    <property type="component" value="Unassembled WGS sequence"/>
</dbReference>
<dbReference type="GO" id="GO:0046872">
    <property type="term" value="F:metal ion binding"/>
    <property type="evidence" value="ECO:0007669"/>
    <property type="project" value="UniProtKB-KW"/>
</dbReference>
<dbReference type="EMBL" id="LSRX01000004">
    <property type="protein sequence ID" value="OLQ15386.1"/>
    <property type="molecule type" value="Genomic_DNA"/>
</dbReference>
<protein>
    <recommendedName>
        <fullName evidence="4">D-fructose-1,6-bisphosphate 1-phosphohydrolase</fullName>
    </recommendedName>
</protein>
<dbReference type="PANTHER" id="PTHR11556">
    <property type="entry name" value="FRUCTOSE-1,6-BISPHOSPHATASE-RELATED"/>
    <property type="match status" value="1"/>
</dbReference>
<evidence type="ECO:0000259" key="5">
    <source>
        <dbReference type="Pfam" id="PF18913"/>
    </source>
</evidence>
<dbReference type="PANTHER" id="PTHR11556:SF1">
    <property type="entry name" value="FRUCTOSE-BISPHOSPHATASE"/>
    <property type="match status" value="1"/>
</dbReference>
<organism evidence="6 7">
    <name type="scientific">Symbiodinium microadriaticum</name>
    <name type="common">Dinoflagellate</name>
    <name type="synonym">Zooxanthella microadriatica</name>
    <dbReference type="NCBI Taxonomy" id="2951"/>
    <lineage>
        <taxon>Eukaryota</taxon>
        <taxon>Sar</taxon>
        <taxon>Alveolata</taxon>
        <taxon>Dinophyceae</taxon>
        <taxon>Suessiales</taxon>
        <taxon>Symbiodiniaceae</taxon>
        <taxon>Symbiodinium</taxon>
    </lineage>
</organism>
<dbReference type="GO" id="GO:0005829">
    <property type="term" value="C:cytosol"/>
    <property type="evidence" value="ECO:0007669"/>
    <property type="project" value="TreeGrafter"/>
</dbReference>
<evidence type="ECO:0000256" key="4">
    <source>
        <dbReference type="ARBA" id="ARBA00032973"/>
    </source>
</evidence>
<dbReference type="SUPFAM" id="SSF56655">
    <property type="entry name" value="Carbohydrate phosphatase"/>
    <property type="match status" value="1"/>
</dbReference>
<name>A0A1Q9F6T3_SYMMI</name>
<dbReference type="GO" id="GO:0006000">
    <property type="term" value="P:fructose metabolic process"/>
    <property type="evidence" value="ECO:0007669"/>
    <property type="project" value="TreeGrafter"/>
</dbReference>
<comment type="pathway">
    <text evidence="3">Carbohydrate biosynthesis.</text>
</comment>
<dbReference type="Gene3D" id="3.40.190.80">
    <property type="match status" value="1"/>
</dbReference>
<keyword evidence="2" id="KW-0460">Magnesium</keyword>
<sequence>MGKGETGDKYSLRYIGSESYSADPWSPEFALKFLDGKLRLLYEAAPMSFLLEQGDPSKEDPNSHSRVMDIPPVNVHQRVPIVLGSKEDVEDRWGFHFL</sequence>
<gene>
    <name evidence="6" type="primary">FBP</name>
    <name evidence="6" type="ORF">AK812_SmicGene428</name>
</gene>
<dbReference type="GO" id="GO:0030388">
    <property type="term" value="P:fructose 1,6-bisphosphate metabolic process"/>
    <property type="evidence" value="ECO:0007669"/>
    <property type="project" value="TreeGrafter"/>
</dbReference>
<keyword evidence="7" id="KW-1185">Reference proteome</keyword>
<evidence type="ECO:0000313" key="7">
    <source>
        <dbReference type="Proteomes" id="UP000186817"/>
    </source>
</evidence>
<dbReference type="GO" id="GO:0005986">
    <property type="term" value="P:sucrose biosynthetic process"/>
    <property type="evidence" value="ECO:0007669"/>
    <property type="project" value="TreeGrafter"/>
</dbReference>
<dbReference type="AlphaFoldDB" id="A0A1Q9F6T3"/>
<feature type="domain" description="Fructose-1-6-bisphosphatase class 1 C-terminal" evidence="5">
    <location>
        <begin position="35"/>
        <end position="91"/>
    </location>
</feature>
<accession>A0A1Q9F6T3</accession>
<dbReference type="GO" id="GO:0042132">
    <property type="term" value="F:fructose 1,6-bisphosphate 1-phosphatase activity"/>
    <property type="evidence" value="ECO:0007669"/>
    <property type="project" value="TreeGrafter"/>
</dbReference>
<dbReference type="InterPro" id="IPR020548">
    <property type="entry name" value="Fructose_bisphosphatase_AS"/>
</dbReference>
<keyword evidence="1" id="KW-0479">Metal-binding</keyword>
<proteinExistence type="predicted"/>
<dbReference type="PROSITE" id="PS00124">
    <property type="entry name" value="FBPASE"/>
    <property type="match status" value="1"/>
</dbReference>
<dbReference type="InterPro" id="IPR000146">
    <property type="entry name" value="FBPase_class-1"/>
</dbReference>
<evidence type="ECO:0000256" key="2">
    <source>
        <dbReference type="ARBA" id="ARBA00022842"/>
    </source>
</evidence>